<accession>A0A512E0Q2</accession>
<sequence>MSRGISRARDRTDVPDDRHFTNRVYQQIRALCGPFTDQELLDLFARGGFTATRNQLNA</sequence>
<proteinExistence type="predicted"/>
<comment type="caution">
    <text evidence="1">The sequence shown here is derived from an EMBL/GenBank/DDBJ whole genome shotgun (WGS) entry which is preliminary data.</text>
</comment>
<dbReference type="AlphaFoldDB" id="A0A512E0Q2"/>
<protein>
    <submittedName>
        <fullName evidence="1">Uncharacterized protein</fullName>
    </submittedName>
</protein>
<reference evidence="1 2" key="1">
    <citation type="submission" date="2019-07" db="EMBL/GenBank/DDBJ databases">
        <title>Whole genome shotgun sequence of Skermanella aerolata NBRC 106429.</title>
        <authorList>
            <person name="Hosoyama A."/>
            <person name="Uohara A."/>
            <person name="Ohji S."/>
            <person name="Ichikawa N."/>
        </authorList>
    </citation>
    <scope>NUCLEOTIDE SEQUENCE [LARGE SCALE GENOMIC DNA]</scope>
    <source>
        <strain evidence="1 2">NBRC 106429</strain>
    </source>
</reference>
<dbReference type="EMBL" id="BJYZ01000034">
    <property type="protein sequence ID" value="GEO42020.1"/>
    <property type="molecule type" value="Genomic_DNA"/>
</dbReference>
<gene>
    <name evidence="1" type="ORF">SAE02_61680</name>
</gene>
<evidence type="ECO:0000313" key="2">
    <source>
        <dbReference type="Proteomes" id="UP000321523"/>
    </source>
</evidence>
<keyword evidence="2" id="KW-1185">Reference proteome</keyword>
<name>A0A512E0Q2_9PROT</name>
<evidence type="ECO:0000313" key="1">
    <source>
        <dbReference type="EMBL" id="GEO42020.1"/>
    </source>
</evidence>
<dbReference type="Proteomes" id="UP000321523">
    <property type="component" value="Unassembled WGS sequence"/>
</dbReference>
<organism evidence="1 2">
    <name type="scientific">Skermanella aerolata</name>
    <dbReference type="NCBI Taxonomy" id="393310"/>
    <lineage>
        <taxon>Bacteria</taxon>
        <taxon>Pseudomonadati</taxon>
        <taxon>Pseudomonadota</taxon>
        <taxon>Alphaproteobacteria</taxon>
        <taxon>Rhodospirillales</taxon>
        <taxon>Azospirillaceae</taxon>
        <taxon>Skermanella</taxon>
    </lineage>
</organism>